<sequence>MYRFKDYYHNEVQLSFEDHPYSQNPRHVWVICRYGNKWLLTEHEDRGLEFPGGKVENEENAQEAAVREVKEETGGTVEKIDYLGQYKVFGKEKTIIKNIYFATVSTLTVQETYFETKGPVLLQELPKNIRIHKDYSFIMKDDVLEKALEKVLNQYIKQNSGLS</sequence>
<accession>A0A7X2IZ00</accession>
<dbReference type="SUPFAM" id="SSF55811">
    <property type="entry name" value="Nudix"/>
    <property type="match status" value="1"/>
</dbReference>
<dbReference type="EMBL" id="WKKI01000015">
    <property type="protein sequence ID" value="MRX72393.1"/>
    <property type="molecule type" value="Genomic_DNA"/>
</dbReference>
<dbReference type="NCBIfam" id="TIGR02705">
    <property type="entry name" value="nudix_YtkD"/>
    <property type="match status" value="1"/>
</dbReference>
<keyword evidence="9" id="KW-1185">Reference proteome</keyword>
<dbReference type="InterPro" id="IPR000086">
    <property type="entry name" value="NUDIX_hydrolase_dom"/>
</dbReference>
<dbReference type="InterPro" id="IPR020084">
    <property type="entry name" value="NUDIX_hydrolase_CS"/>
</dbReference>
<dbReference type="Pfam" id="PF00293">
    <property type="entry name" value="NUDIX"/>
    <property type="match status" value="1"/>
</dbReference>
<dbReference type="Gene3D" id="3.90.79.10">
    <property type="entry name" value="Nucleoside Triphosphate Pyrophosphohydrolase"/>
    <property type="match status" value="1"/>
</dbReference>
<dbReference type="PROSITE" id="PS51462">
    <property type="entry name" value="NUDIX"/>
    <property type="match status" value="1"/>
</dbReference>
<evidence type="ECO:0000256" key="1">
    <source>
        <dbReference type="ARBA" id="ARBA00001946"/>
    </source>
</evidence>
<evidence type="ECO:0000256" key="6">
    <source>
        <dbReference type="RuleBase" id="RU003476"/>
    </source>
</evidence>
<dbReference type="PANTHER" id="PTHR43758">
    <property type="entry name" value="7,8-DIHYDRO-8-OXOGUANINE TRIPHOSPHATASE"/>
    <property type="match status" value="1"/>
</dbReference>
<keyword evidence="5" id="KW-0460">Magnesium</keyword>
<dbReference type="GO" id="GO:0005737">
    <property type="term" value="C:cytoplasm"/>
    <property type="evidence" value="ECO:0007669"/>
    <property type="project" value="TreeGrafter"/>
</dbReference>
<evidence type="ECO:0000256" key="4">
    <source>
        <dbReference type="ARBA" id="ARBA00022801"/>
    </source>
</evidence>
<reference evidence="8 9" key="1">
    <citation type="submission" date="2019-11" db="EMBL/GenBank/DDBJ databases">
        <title>Bacillus lacus genome.</title>
        <authorList>
            <person name="Allen C.J."/>
            <person name="Newman J.D."/>
        </authorList>
    </citation>
    <scope>NUCLEOTIDE SEQUENCE [LARGE SCALE GENOMIC DNA]</scope>
    <source>
        <strain evidence="8 9">KCTC 33946</strain>
    </source>
</reference>
<dbReference type="OrthoDB" id="9131041at2"/>
<name>A0A7X2IZ00_9BACI</name>
<organism evidence="8 9">
    <name type="scientific">Metabacillus lacus</name>
    <dbReference type="NCBI Taxonomy" id="1983721"/>
    <lineage>
        <taxon>Bacteria</taxon>
        <taxon>Bacillati</taxon>
        <taxon>Bacillota</taxon>
        <taxon>Bacilli</taxon>
        <taxon>Bacillales</taxon>
        <taxon>Bacillaceae</taxon>
        <taxon>Metabacillus</taxon>
    </lineage>
</organism>
<dbReference type="PRINTS" id="PR00502">
    <property type="entry name" value="NUDIXFAMILY"/>
</dbReference>
<evidence type="ECO:0000313" key="8">
    <source>
        <dbReference type="EMBL" id="MRX72393.1"/>
    </source>
</evidence>
<dbReference type="GO" id="GO:0016818">
    <property type="term" value="F:hydrolase activity, acting on acid anhydrides, in phosphorus-containing anhydrides"/>
    <property type="evidence" value="ECO:0007669"/>
    <property type="project" value="TreeGrafter"/>
</dbReference>
<protein>
    <submittedName>
        <fullName evidence="8">Nucleoside triphosphatase YtkD</fullName>
    </submittedName>
</protein>
<proteinExistence type="inferred from homology"/>
<evidence type="ECO:0000256" key="2">
    <source>
        <dbReference type="ARBA" id="ARBA00005582"/>
    </source>
</evidence>
<dbReference type="Proteomes" id="UP000448867">
    <property type="component" value="Unassembled WGS sequence"/>
</dbReference>
<comment type="cofactor">
    <cofactor evidence="1">
        <name>Mg(2+)</name>
        <dbReference type="ChEBI" id="CHEBI:18420"/>
    </cofactor>
</comment>
<dbReference type="InterPro" id="IPR014078">
    <property type="entry name" value="Nudix_YtkD"/>
</dbReference>
<dbReference type="GO" id="GO:0046872">
    <property type="term" value="F:metal ion binding"/>
    <property type="evidence" value="ECO:0007669"/>
    <property type="project" value="UniProtKB-KW"/>
</dbReference>
<dbReference type="CDD" id="cd04665">
    <property type="entry name" value="NUDIX_RppH"/>
    <property type="match status" value="1"/>
</dbReference>
<evidence type="ECO:0000313" key="9">
    <source>
        <dbReference type="Proteomes" id="UP000448867"/>
    </source>
</evidence>
<evidence type="ECO:0000256" key="3">
    <source>
        <dbReference type="ARBA" id="ARBA00022723"/>
    </source>
</evidence>
<dbReference type="InterPro" id="IPR015797">
    <property type="entry name" value="NUDIX_hydrolase-like_dom_sf"/>
</dbReference>
<keyword evidence="4 6" id="KW-0378">Hydrolase</keyword>
<dbReference type="RefSeq" id="WP_154307556.1">
    <property type="nucleotide sequence ID" value="NZ_WKKI01000015.1"/>
</dbReference>
<feature type="domain" description="Nudix hydrolase" evidence="7">
    <location>
        <begin position="6"/>
        <end position="145"/>
    </location>
</feature>
<comment type="caution">
    <text evidence="8">The sequence shown here is derived from an EMBL/GenBank/DDBJ whole genome shotgun (WGS) entry which is preliminary data.</text>
</comment>
<dbReference type="PANTHER" id="PTHR43758:SF8">
    <property type="entry name" value="8-OXO-DGTP DIPHOSPHATASE YTKD-RELATED"/>
    <property type="match status" value="1"/>
</dbReference>
<evidence type="ECO:0000259" key="7">
    <source>
        <dbReference type="PROSITE" id="PS51462"/>
    </source>
</evidence>
<comment type="similarity">
    <text evidence="2 6">Belongs to the Nudix hydrolase family.</text>
</comment>
<keyword evidence="3" id="KW-0479">Metal-binding</keyword>
<dbReference type="PROSITE" id="PS00893">
    <property type="entry name" value="NUDIX_BOX"/>
    <property type="match status" value="1"/>
</dbReference>
<evidence type="ECO:0000256" key="5">
    <source>
        <dbReference type="ARBA" id="ARBA00022842"/>
    </source>
</evidence>
<dbReference type="InterPro" id="IPR020476">
    <property type="entry name" value="Nudix_hydrolase"/>
</dbReference>
<dbReference type="AlphaFoldDB" id="A0A7X2IZ00"/>
<gene>
    <name evidence="8" type="primary">ytkD</name>
    <name evidence="8" type="ORF">GJU40_09545</name>
</gene>